<dbReference type="AlphaFoldDB" id="A0A2W1ES26"/>
<dbReference type="PANTHER" id="PTHR40018:SF1">
    <property type="entry name" value="[PSI+] INDUCTION PROTEIN 2"/>
    <property type="match status" value="1"/>
</dbReference>
<dbReference type="GO" id="GO:0005886">
    <property type="term" value="C:plasma membrane"/>
    <property type="evidence" value="ECO:0007669"/>
    <property type="project" value="TreeGrafter"/>
</dbReference>
<keyword evidence="2" id="KW-0472">Membrane</keyword>
<dbReference type="PANTHER" id="PTHR40018">
    <property type="entry name" value="[PSI+] INDUCTION PROTEIN 2"/>
    <property type="match status" value="1"/>
</dbReference>
<keyword evidence="2" id="KW-0812">Transmembrane</keyword>
<feature type="compositionally biased region" description="Low complexity" evidence="1">
    <location>
        <begin position="324"/>
        <end position="394"/>
    </location>
</feature>
<feature type="compositionally biased region" description="Polar residues" evidence="1">
    <location>
        <begin position="262"/>
        <end position="275"/>
    </location>
</feature>
<feature type="region of interest" description="Disordered" evidence="1">
    <location>
        <begin position="208"/>
        <end position="491"/>
    </location>
</feature>
<dbReference type="Proteomes" id="UP000249757">
    <property type="component" value="Unassembled WGS sequence"/>
</dbReference>
<organism evidence="3 4">
    <name type="scientific">Pyrenophora tritici-repentis</name>
    <dbReference type="NCBI Taxonomy" id="45151"/>
    <lineage>
        <taxon>Eukaryota</taxon>
        <taxon>Fungi</taxon>
        <taxon>Dikarya</taxon>
        <taxon>Ascomycota</taxon>
        <taxon>Pezizomycotina</taxon>
        <taxon>Dothideomycetes</taxon>
        <taxon>Pleosporomycetidae</taxon>
        <taxon>Pleosporales</taxon>
        <taxon>Pleosporineae</taxon>
        <taxon>Pleosporaceae</taxon>
        <taxon>Pyrenophora</taxon>
    </lineage>
</organism>
<feature type="transmembrane region" description="Helical" evidence="2">
    <location>
        <begin position="37"/>
        <end position="55"/>
    </location>
</feature>
<dbReference type="OrthoDB" id="5401332at2759"/>
<keyword evidence="4" id="KW-1185">Reference proteome</keyword>
<feature type="compositionally biased region" description="Low complexity" evidence="1">
    <location>
        <begin position="300"/>
        <end position="317"/>
    </location>
</feature>
<keyword evidence="2" id="KW-1133">Transmembrane helix</keyword>
<dbReference type="GO" id="GO:0005935">
    <property type="term" value="C:cellular bud neck"/>
    <property type="evidence" value="ECO:0007669"/>
    <property type="project" value="TreeGrafter"/>
</dbReference>
<feature type="compositionally biased region" description="Polar residues" evidence="1">
    <location>
        <begin position="473"/>
        <end position="482"/>
    </location>
</feature>
<evidence type="ECO:0000313" key="3">
    <source>
        <dbReference type="EMBL" id="KAI1514450.1"/>
    </source>
</evidence>
<protein>
    <submittedName>
        <fullName evidence="3">Uncharacterized protein</fullName>
    </submittedName>
</protein>
<evidence type="ECO:0000256" key="1">
    <source>
        <dbReference type="SAM" id="MobiDB-lite"/>
    </source>
</evidence>
<accession>A0A2W1ES26</accession>
<dbReference type="InterPro" id="IPR037504">
    <property type="entry name" value="PSI_induc_2"/>
</dbReference>
<feature type="region of interest" description="Disordered" evidence="1">
    <location>
        <begin position="84"/>
        <end position="103"/>
    </location>
</feature>
<dbReference type="EMBL" id="NRDI02000008">
    <property type="protein sequence ID" value="KAI1514450.1"/>
    <property type="molecule type" value="Genomic_DNA"/>
</dbReference>
<reference evidence="4" key="1">
    <citation type="journal article" date="2022" name="Microb. Genom.">
        <title>A global pangenome for the wheat fungal pathogen Pyrenophora tritici-repentis and prediction of effector protein structural homology.</title>
        <authorList>
            <person name="Moolhuijzen P.M."/>
            <person name="See P.T."/>
            <person name="Shi G."/>
            <person name="Powell H.R."/>
            <person name="Cockram J."/>
            <person name="Jorgensen L.N."/>
            <person name="Benslimane H."/>
            <person name="Strelkov S.E."/>
            <person name="Turner J."/>
            <person name="Liu Z."/>
            <person name="Moffat C.S."/>
        </authorList>
    </citation>
    <scope>NUCLEOTIDE SEQUENCE [LARGE SCALE GENOMIC DNA]</scope>
</reference>
<comment type="caution">
    <text evidence="3">The sequence shown here is derived from an EMBL/GenBank/DDBJ whole genome shotgun (WGS) entry which is preliminary data.</text>
</comment>
<evidence type="ECO:0000313" key="4">
    <source>
        <dbReference type="Proteomes" id="UP000249757"/>
    </source>
</evidence>
<evidence type="ECO:0000256" key="2">
    <source>
        <dbReference type="SAM" id="Phobius"/>
    </source>
</evidence>
<proteinExistence type="predicted"/>
<name>A0A2W1ES26_9PLEO</name>
<gene>
    <name evidence="3" type="ORF">Ptr86124_007080</name>
</gene>
<sequence length="491" mass="53323">MPSRLAPLLLARQNPLDDVKTTFSSWDSCMSKTYCKWPVIVGIIIGGLILFSVIACIARCICCGAELACCCFKCCTCCCPSGGSRGHKRVKSDPAAPYPQPYGAPPPNPYAQNPYAQAHAAAPPAPPIDTRPVNQQYRSNAMPTFAPAAKPERPQFATFDSTKAVVNEDALPAMPTWKDGRDVHIEVEEQPVPEKRGDLEMDRLDRNGSVASGSVAATATAAAAIPGTRRSPGPGRSPVSAVDNYGYPSGRDNDSFGGETAPLTSQGQYNQSYAQQDGYGRRSPPQNTSPVQGGGGYAGGYAQQQRQQPYGRQPQAYDSRDQLNQYNQPSSQQYNQQSPQQYNQQSPQQYNQQNSQQYNQQNSQQYNQQASQYNQQTSQYNQQGSYQQAGSYNQRDYYDSPDRYQSPAPPPSNPYGYNDSNNSPAPSYDNFAPAPAQQSVPQSLAPGYVATEPAKPTSPPVPAYPGQRAYTPVSGSIGQQQPYRAFSPGAQ</sequence>
<feature type="compositionally biased region" description="Low complexity" evidence="1">
    <location>
        <begin position="208"/>
        <end position="224"/>
    </location>
</feature>